<evidence type="ECO:0000256" key="9">
    <source>
        <dbReference type="ARBA" id="ARBA00022967"/>
    </source>
</evidence>
<comment type="similarity">
    <text evidence="3 17">Belongs to the complex I subunit 4 family.</text>
</comment>
<evidence type="ECO:0000256" key="14">
    <source>
        <dbReference type="ARBA" id="ARBA00023128"/>
    </source>
</evidence>
<gene>
    <name evidence="20" type="primary">ND4</name>
</gene>
<feature type="transmembrane region" description="Helical" evidence="17">
    <location>
        <begin position="244"/>
        <end position="265"/>
    </location>
</feature>
<comment type="catalytic activity">
    <reaction evidence="16 17">
        <text>a ubiquinone + NADH + 5 H(+)(in) = a ubiquinol + NAD(+) + 4 H(+)(out)</text>
        <dbReference type="Rhea" id="RHEA:29091"/>
        <dbReference type="Rhea" id="RHEA-COMP:9565"/>
        <dbReference type="Rhea" id="RHEA-COMP:9566"/>
        <dbReference type="ChEBI" id="CHEBI:15378"/>
        <dbReference type="ChEBI" id="CHEBI:16389"/>
        <dbReference type="ChEBI" id="CHEBI:17976"/>
        <dbReference type="ChEBI" id="CHEBI:57540"/>
        <dbReference type="ChEBI" id="CHEBI:57945"/>
        <dbReference type="EC" id="7.1.1.2"/>
    </reaction>
</comment>
<dbReference type="RefSeq" id="YP_010132050.1">
    <property type="nucleotide sequence ID" value="NC_056374.1"/>
</dbReference>
<dbReference type="GO" id="GO:0003954">
    <property type="term" value="F:NADH dehydrogenase activity"/>
    <property type="evidence" value="ECO:0007669"/>
    <property type="project" value="TreeGrafter"/>
</dbReference>
<evidence type="ECO:0000256" key="10">
    <source>
        <dbReference type="ARBA" id="ARBA00022982"/>
    </source>
</evidence>
<accession>A0A7T4X9K7</accession>
<dbReference type="InterPro" id="IPR000260">
    <property type="entry name" value="NADH4_N"/>
</dbReference>
<dbReference type="GO" id="GO:0008137">
    <property type="term" value="F:NADH dehydrogenase (ubiquinone) activity"/>
    <property type="evidence" value="ECO:0007669"/>
    <property type="project" value="UniProtKB-UniRule"/>
</dbReference>
<proteinExistence type="inferred from homology"/>
<keyword evidence="6 17" id="KW-0813">Transport</keyword>
<evidence type="ECO:0000256" key="8">
    <source>
        <dbReference type="ARBA" id="ARBA00022692"/>
    </source>
</evidence>
<comment type="function">
    <text evidence="1">Core subunit of the mitochondrial membrane respiratory chain NADH dehydrogenase (Complex I) that is believed to belong to the minimal assembly required for catalysis. Complex I functions in the transfer of electrons from NADH to the respiratory chain. The immediate electron acceptor for the enzyme is believed to be ubiquinone.</text>
</comment>
<dbReference type="CTD" id="4538"/>
<evidence type="ECO:0000256" key="2">
    <source>
        <dbReference type="ARBA" id="ARBA00004225"/>
    </source>
</evidence>
<feature type="transmembrane region" description="Helical" evidence="17">
    <location>
        <begin position="20"/>
        <end position="41"/>
    </location>
</feature>
<evidence type="ECO:0000256" key="11">
    <source>
        <dbReference type="ARBA" id="ARBA00022989"/>
    </source>
</evidence>
<keyword evidence="11 17" id="KW-1133">Transmembrane helix</keyword>
<dbReference type="GO" id="GO:0015990">
    <property type="term" value="P:electron transport coupled proton transport"/>
    <property type="evidence" value="ECO:0007669"/>
    <property type="project" value="TreeGrafter"/>
</dbReference>
<feature type="transmembrane region" description="Helical" evidence="17">
    <location>
        <begin position="110"/>
        <end position="132"/>
    </location>
</feature>
<geneLocation type="mitochondrion" evidence="20"/>
<keyword evidence="12 17" id="KW-0520">NAD</keyword>
<dbReference type="GO" id="GO:0031966">
    <property type="term" value="C:mitochondrial membrane"/>
    <property type="evidence" value="ECO:0007669"/>
    <property type="project" value="UniProtKB-SubCell"/>
</dbReference>
<dbReference type="InterPro" id="IPR001750">
    <property type="entry name" value="ND/Mrp_TM"/>
</dbReference>
<dbReference type="Pfam" id="PF00361">
    <property type="entry name" value="Proton_antipo_M"/>
    <property type="match status" value="1"/>
</dbReference>
<feature type="transmembrane region" description="Helical" evidence="17">
    <location>
        <begin position="85"/>
        <end position="104"/>
    </location>
</feature>
<feature type="transmembrane region" description="Helical" evidence="17">
    <location>
        <begin position="343"/>
        <end position="364"/>
    </location>
</feature>
<dbReference type="GO" id="GO:0042773">
    <property type="term" value="P:ATP synthesis coupled electron transport"/>
    <property type="evidence" value="ECO:0007669"/>
    <property type="project" value="InterPro"/>
</dbReference>
<evidence type="ECO:0000256" key="17">
    <source>
        <dbReference type="RuleBase" id="RU003297"/>
    </source>
</evidence>
<evidence type="ECO:0000256" key="4">
    <source>
        <dbReference type="ARBA" id="ARBA00012944"/>
    </source>
</evidence>
<name>A0A7T4X9K7_9MUSC</name>
<feature type="transmembrane region" description="Helical" evidence="17">
    <location>
        <begin position="211"/>
        <end position="232"/>
    </location>
</feature>
<reference evidence="20" key="1">
    <citation type="submission" date="2020-11" db="EMBL/GenBank/DDBJ databases">
        <authorList>
            <person name="Pei W."/>
            <person name="Yan L."/>
            <person name="Zhang D."/>
        </authorList>
    </citation>
    <scope>NUCLEOTIDE SEQUENCE</scope>
</reference>
<dbReference type="GO" id="GO:0048039">
    <property type="term" value="F:ubiquinone binding"/>
    <property type="evidence" value="ECO:0007669"/>
    <property type="project" value="TreeGrafter"/>
</dbReference>
<dbReference type="PRINTS" id="PR01437">
    <property type="entry name" value="NUOXDRDTASE4"/>
</dbReference>
<feature type="transmembrane region" description="Helical" evidence="17">
    <location>
        <begin position="272"/>
        <end position="295"/>
    </location>
</feature>
<dbReference type="Pfam" id="PF01059">
    <property type="entry name" value="Oxidored_q5_N"/>
    <property type="match status" value="1"/>
</dbReference>
<feature type="transmembrane region" description="Helical" evidence="17">
    <location>
        <begin position="301"/>
        <end position="322"/>
    </location>
</feature>
<evidence type="ECO:0000256" key="16">
    <source>
        <dbReference type="ARBA" id="ARBA00049551"/>
    </source>
</evidence>
<feature type="transmembrane region" description="Helical" evidence="17">
    <location>
        <begin position="139"/>
        <end position="162"/>
    </location>
</feature>
<keyword evidence="13 17" id="KW-0830">Ubiquinone</keyword>
<keyword evidence="8 17" id="KW-0812">Transmembrane</keyword>
<evidence type="ECO:0000256" key="6">
    <source>
        <dbReference type="ARBA" id="ARBA00022448"/>
    </source>
</evidence>
<evidence type="ECO:0000256" key="7">
    <source>
        <dbReference type="ARBA" id="ARBA00022660"/>
    </source>
</evidence>
<evidence type="ECO:0000256" key="15">
    <source>
        <dbReference type="ARBA" id="ARBA00023136"/>
    </source>
</evidence>
<keyword evidence="9" id="KW-1278">Translocase</keyword>
<dbReference type="InterPro" id="IPR003918">
    <property type="entry name" value="NADH_UbQ_OxRdtase"/>
</dbReference>
<feature type="domain" description="NADH:ubiquinone oxidoreductase chain 4 N-terminal" evidence="19">
    <location>
        <begin position="1"/>
        <end position="103"/>
    </location>
</feature>
<comment type="subcellular location">
    <subcellularLocation>
        <location evidence="2 17">Mitochondrion membrane</location>
        <topology evidence="2 17">Multi-pass membrane protein</topology>
    </subcellularLocation>
</comment>
<sequence length="446" mass="51265">MLKFIIYTLFMVPLCLMYNVYWMVQGMLFLLSFALILMNMYSNYFMMISYSFGCDMISYGLILLTLWIISLMLMASELIYKYSNYLNMFLLNMILLLILLVLTFSSMNLFMFYLFFESSLIPILFLILGWGYQPERLQAGVYLLFYTLLVSLPMLVAIFYLYSIIGMVNFYLLVNYMFDFEFIYFSLIMAFLVKMPMFLVHLWLPKAHVEAPVSGSMILAGIMLKLGGYGLLRVLPFLQNMGLYFNFIWISISLIGGFLISLICLRQTDLKLLIAYSSVAHMGIVLAGLMTLNYMGVCGSYTLMIAHGLCSSGLFCLANIVYERLGSRSLLINKGLMNFMPTMALWWFLLSSSNMAAPPTLNLLGEISLMNSIVSWSWISMFLLSLISFFSAAYTLYLYSYSQHGKIFSGSYSFSGGSIREFLLLFLHWFSLNLLILKSDSCMLWL</sequence>
<feature type="transmembrane region" description="Helical" evidence="17">
    <location>
        <begin position="182"/>
        <end position="204"/>
    </location>
</feature>
<evidence type="ECO:0000256" key="5">
    <source>
        <dbReference type="ARBA" id="ARBA00021006"/>
    </source>
</evidence>
<dbReference type="PANTHER" id="PTHR43507">
    <property type="entry name" value="NADH-UBIQUINONE OXIDOREDUCTASE CHAIN 4"/>
    <property type="match status" value="1"/>
</dbReference>
<comment type="function">
    <text evidence="17">Core subunit of the mitochondrial membrane respiratory chain NADH dehydrogenase (Complex I) which catalyzes electron transfer from NADH through the respiratory chain, using ubiquinone as an electron acceptor. Essential for the catalytic activity and assembly of complex I.</text>
</comment>
<dbReference type="AlphaFoldDB" id="A0A7T4X9K7"/>
<organism evidence="20">
    <name type="scientific">Hamaxiella brunnescens</name>
    <dbReference type="NCBI Taxonomy" id="2793258"/>
    <lineage>
        <taxon>Eukaryota</taxon>
        <taxon>Metazoa</taxon>
        <taxon>Ecdysozoa</taxon>
        <taxon>Arthropoda</taxon>
        <taxon>Hexapoda</taxon>
        <taxon>Insecta</taxon>
        <taxon>Pterygota</taxon>
        <taxon>Neoptera</taxon>
        <taxon>Endopterygota</taxon>
        <taxon>Diptera</taxon>
        <taxon>Brachycera</taxon>
        <taxon>Muscomorpha</taxon>
        <taxon>Oestroidea</taxon>
        <taxon>Tachinidae</taxon>
        <taxon>Dexiinae</taxon>
        <taxon>Palpostomatini</taxon>
        <taxon>Hamaxiella</taxon>
    </lineage>
</organism>
<keyword evidence="15 17" id="KW-0472">Membrane</keyword>
<feature type="transmembrane region" description="Helical" evidence="17">
    <location>
        <begin position="47"/>
        <end position="73"/>
    </location>
</feature>
<dbReference type="GeneID" id="65341697"/>
<evidence type="ECO:0000256" key="12">
    <source>
        <dbReference type="ARBA" id="ARBA00023027"/>
    </source>
</evidence>
<keyword evidence="10 17" id="KW-0249">Electron transport</keyword>
<keyword evidence="7 17" id="KW-0679">Respiratory chain</keyword>
<protein>
    <recommendedName>
        <fullName evidence="5 17">NADH-ubiquinone oxidoreductase chain 4</fullName>
        <ecNumber evidence="4 17">7.1.1.2</ecNumber>
    </recommendedName>
</protein>
<evidence type="ECO:0000256" key="1">
    <source>
        <dbReference type="ARBA" id="ARBA00003257"/>
    </source>
</evidence>
<dbReference type="EC" id="7.1.1.2" evidence="4 17"/>
<dbReference type="SMR" id="A0A7T4X9K7"/>
<evidence type="ECO:0000256" key="3">
    <source>
        <dbReference type="ARBA" id="ARBA00009025"/>
    </source>
</evidence>
<feature type="transmembrane region" description="Helical" evidence="17">
    <location>
        <begin position="376"/>
        <end position="399"/>
    </location>
</feature>
<feature type="domain" description="NADH:quinone oxidoreductase/Mrp antiporter transmembrane" evidence="18">
    <location>
        <begin position="106"/>
        <end position="389"/>
    </location>
</feature>
<dbReference type="EMBL" id="MW256712">
    <property type="protein sequence ID" value="QQD89784.1"/>
    <property type="molecule type" value="Genomic_DNA"/>
</dbReference>
<evidence type="ECO:0000259" key="18">
    <source>
        <dbReference type="Pfam" id="PF00361"/>
    </source>
</evidence>
<keyword evidence="14 17" id="KW-0496">Mitochondrion</keyword>
<dbReference type="PANTHER" id="PTHR43507:SF20">
    <property type="entry name" value="NADH-UBIQUINONE OXIDOREDUCTASE CHAIN 4"/>
    <property type="match status" value="1"/>
</dbReference>
<evidence type="ECO:0000256" key="13">
    <source>
        <dbReference type="ARBA" id="ARBA00023075"/>
    </source>
</evidence>
<evidence type="ECO:0000313" key="20">
    <source>
        <dbReference type="EMBL" id="QQD89784.1"/>
    </source>
</evidence>
<evidence type="ECO:0000259" key="19">
    <source>
        <dbReference type="Pfam" id="PF01059"/>
    </source>
</evidence>